<feature type="domain" description="Reverse transcriptase RNase H-like" evidence="7">
    <location>
        <begin position="1"/>
        <end position="83"/>
    </location>
</feature>
<evidence type="ECO:0000256" key="6">
    <source>
        <dbReference type="ARBA" id="ARBA00022918"/>
    </source>
</evidence>
<keyword evidence="1" id="KW-0808">Transferase</keyword>
<keyword evidence="6" id="KW-0695">RNA-directed DNA polymerase</keyword>
<evidence type="ECO:0000256" key="3">
    <source>
        <dbReference type="ARBA" id="ARBA00022722"/>
    </source>
</evidence>
<dbReference type="AlphaFoldDB" id="A0AAV3XV35"/>
<keyword evidence="5" id="KW-0378">Hydrolase</keyword>
<keyword evidence="4" id="KW-0255">Endonuclease</keyword>
<evidence type="ECO:0000256" key="4">
    <source>
        <dbReference type="ARBA" id="ARBA00022759"/>
    </source>
</evidence>
<dbReference type="GO" id="GO:0003964">
    <property type="term" value="F:RNA-directed DNA polymerase activity"/>
    <property type="evidence" value="ECO:0007669"/>
    <property type="project" value="UniProtKB-KW"/>
</dbReference>
<dbReference type="Proteomes" id="UP000735302">
    <property type="component" value="Unassembled WGS sequence"/>
</dbReference>
<evidence type="ECO:0000313" key="9">
    <source>
        <dbReference type="Proteomes" id="UP000735302"/>
    </source>
</evidence>
<proteinExistence type="predicted"/>
<keyword evidence="9" id="KW-1185">Reference proteome</keyword>
<comment type="caution">
    <text evidence="8">The sequence shown here is derived from an EMBL/GenBank/DDBJ whole genome shotgun (WGS) entry which is preliminary data.</text>
</comment>
<dbReference type="PANTHER" id="PTHR34072">
    <property type="entry name" value="ENZYMATIC POLYPROTEIN-RELATED"/>
    <property type="match status" value="1"/>
</dbReference>
<organism evidence="8 9">
    <name type="scientific">Plakobranchus ocellatus</name>
    <dbReference type="NCBI Taxonomy" id="259542"/>
    <lineage>
        <taxon>Eukaryota</taxon>
        <taxon>Metazoa</taxon>
        <taxon>Spiralia</taxon>
        <taxon>Lophotrochozoa</taxon>
        <taxon>Mollusca</taxon>
        <taxon>Gastropoda</taxon>
        <taxon>Heterobranchia</taxon>
        <taxon>Euthyneura</taxon>
        <taxon>Panpulmonata</taxon>
        <taxon>Sacoglossa</taxon>
        <taxon>Placobranchoidea</taxon>
        <taxon>Plakobranchidae</taxon>
        <taxon>Plakobranchus</taxon>
    </lineage>
</organism>
<evidence type="ECO:0000256" key="2">
    <source>
        <dbReference type="ARBA" id="ARBA00022695"/>
    </source>
</evidence>
<dbReference type="PANTHER" id="PTHR34072:SF52">
    <property type="entry name" value="RIBONUCLEASE H"/>
    <property type="match status" value="1"/>
</dbReference>
<dbReference type="Gene3D" id="3.10.20.370">
    <property type="match status" value="1"/>
</dbReference>
<reference evidence="8 9" key="1">
    <citation type="journal article" date="2021" name="Elife">
        <title>Chloroplast acquisition without the gene transfer in kleptoplastic sea slugs, Plakobranchus ocellatus.</title>
        <authorList>
            <person name="Maeda T."/>
            <person name="Takahashi S."/>
            <person name="Yoshida T."/>
            <person name="Shimamura S."/>
            <person name="Takaki Y."/>
            <person name="Nagai Y."/>
            <person name="Toyoda A."/>
            <person name="Suzuki Y."/>
            <person name="Arimoto A."/>
            <person name="Ishii H."/>
            <person name="Satoh N."/>
            <person name="Nishiyama T."/>
            <person name="Hasebe M."/>
            <person name="Maruyama T."/>
            <person name="Minagawa J."/>
            <person name="Obokata J."/>
            <person name="Shigenobu S."/>
        </authorList>
    </citation>
    <scope>NUCLEOTIDE SEQUENCE [LARGE SCALE GENOMIC DNA]</scope>
</reference>
<dbReference type="GO" id="GO:0004519">
    <property type="term" value="F:endonuclease activity"/>
    <property type="evidence" value="ECO:0007669"/>
    <property type="project" value="UniProtKB-KW"/>
</dbReference>
<dbReference type="InterPro" id="IPR041373">
    <property type="entry name" value="RT_RNaseH"/>
</dbReference>
<dbReference type="Pfam" id="PF17917">
    <property type="entry name" value="RT_RNaseH"/>
    <property type="match status" value="1"/>
</dbReference>
<evidence type="ECO:0000256" key="1">
    <source>
        <dbReference type="ARBA" id="ARBA00022679"/>
    </source>
</evidence>
<evidence type="ECO:0000256" key="5">
    <source>
        <dbReference type="ARBA" id="ARBA00022801"/>
    </source>
</evidence>
<evidence type="ECO:0000259" key="7">
    <source>
        <dbReference type="Pfam" id="PF17917"/>
    </source>
</evidence>
<keyword evidence="3" id="KW-0540">Nuclease</keyword>
<dbReference type="CDD" id="cd09274">
    <property type="entry name" value="RNase_HI_RT_Ty3"/>
    <property type="match status" value="1"/>
</dbReference>
<dbReference type="InterPro" id="IPR043502">
    <property type="entry name" value="DNA/RNA_pol_sf"/>
</dbReference>
<gene>
    <name evidence="8" type="ORF">PoB_000116100</name>
</gene>
<evidence type="ECO:0000313" key="8">
    <source>
        <dbReference type="EMBL" id="GFN74655.1"/>
    </source>
</evidence>
<protein>
    <submittedName>
        <fullName evidence="8">Ty3/gypsy family of RNAse hi in long-term repeat domain-containing protein</fullName>
    </submittedName>
</protein>
<sequence length="114" mass="13388">MQEHEGEKYPVVCLSRKLLPTEQRYSVVEKEYLALVWALKSLSSYLLEREFVVETDHAPLLYLNRAKSENGRPMRWALLLSQYRFNLRSVKGSENLISCKTELTETFRVVTSEF</sequence>
<dbReference type="GO" id="GO:0016787">
    <property type="term" value="F:hydrolase activity"/>
    <property type="evidence" value="ECO:0007669"/>
    <property type="project" value="UniProtKB-KW"/>
</dbReference>
<dbReference type="SUPFAM" id="SSF56672">
    <property type="entry name" value="DNA/RNA polymerases"/>
    <property type="match status" value="1"/>
</dbReference>
<name>A0AAV3XV35_9GAST</name>
<accession>A0AAV3XV35</accession>
<keyword evidence="2" id="KW-0548">Nucleotidyltransferase</keyword>
<dbReference type="EMBL" id="BLXT01000154">
    <property type="protein sequence ID" value="GFN74655.1"/>
    <property type="molecule type" value="Genomic_DNA"/>
</dbReference>